<evidence type="ECO:0000313" key="1">
    <source>
        <dbReference type="EMBL" id="GAA5175177.1"/>
    </source>
</evidence>
<reference evidence="2" key="1">
    <citation type="journal article" date="2019" name="Int. J. Syst. Evol. Microbiol.">
        <title>The Global Catalogue of Microorganisms (GCM) 10K type strain sequencing project: providing services to taxonomists for standard genome sequencing and annotation.</title>
        <authorList>
            <consortium name="The Broad Institute Genomics Platform"/>
            <consortium name="The Broad Institute Genome Sequencing Center for Infectious Disease"/>
            <person name="Wu L."/>
            <person name="Ma J."/>
        </authorList>
    </citation>
    <scope>NUCLEOTIDE SEQUENCE [LARGE SCALE GENOMIC DNA]</scope>
    <source>
        <strain evidence="2">JCM 18472</strain>
    </source>
</reference>
<dbReference type="RefSeq" id="WP_160171087.1">
    <property type="nucleotide sequence ID" value="NZ_BAABKI010000018.1"/>
</dbReference>
<evidence type="ECO:0000313" key="2">
    <source>
        <dbReference type="Proteomes" id="UP001500074"/>
    </source>
</evidence>
<dbReference type="EMBL" id="BAABKI010000018">
    <property type="protein sequence ID" value="GAA5175177.1"/>
    <property type="molecule type" value="Genomic_DNA"/>
</dbReference>
<dbReference type="Proteomes" id="UP001500074">
    <property type="component" value="Unassembled WGS sequence"/>
</dbReference>
<gene>
    <name evidence="1" type="ORF">GCM10023342_17910</name>
</gene>
<name>A0ABP9RDX3_9GAMM</name>
<proteinExistence type="predicted"/>
<keyword evidence="2" id="KW-1185">Reference proteome</keyword>
<sequence length="52" mass="6165">MFTPKQVDYWTRIDRIAEEPPQLSFTFINETLLAELEAKDNELTEYIFGQPD</sequence>
<dbReference type="InterPro" id="IPR021831">
    <property type="entry name" value="ParD-like"/>
</dbReference>
<accession>A0ABP9RDX3</accession>
<organism evidence="1 2">
    <name type="scientific">Modicisalibacter zincidurans</name>
    <dbReference type="NCBI Taxonomy" id="1178777"/>
    <lineage>
        <taxon>Bacteria</taxon>
        <taxon>Pseudomonadati</taxon>
        <taxon>Pseudomonadota</taxon>
        <taxon>Gammaproteobacteria</taxon>
        <taxon>Oceanospirillales</taxon>
        <taxon>Halomonadaceae</taxon>
        <taxon>Modicisalibacter</taxon>
    </lineage>
</organism>
<comment type="caution">
    <text evidence="1">The sequence shown here is derived from an EMBL/GenBank/DDBJ whole genome shotgun (WGS) entry which is preliminary data.</text>
</comment>
<protein>
    <submittedName>
        <fullName evidence="1">Uncharacterized protein</fullName>
    </submittedName>
</protein>
<dbReference type="Pfam" id="PF11903">
    <property type="entry name" value="ParD_like"/>
    <property type="match status" value="1"/>
</dbReference>